<evidence type="ECO:0000256" key="7">
    <source>
        <dbReference type="ARBA" id="ARBA00022723"/>
    </source>
</evidence>
<dbReference type="FunFam" id="2.70.150.10:FF:000002">
    <property type="entry name" value="Copper-transporting ATPase 1, putative"/>
    <property type="match status" value="1"/>
</dbReference>
<evidence type="ECO:0000256" key="11">
    <source>
        <dbReference type="ARBA" id="ARBA00022989"/>
    </source>
</evidence>
<dbReference type="PROSITE" id="PS00154">
    <property type="entry name" value="ATPASE_E1_E2"/>
    <property type="match status" value="1"/>
</dbReference>
<comment type="subcellular location">
    <subcellularLocation>
        <location evidence="1">Cell membrane</location>
        <topology evidence="1">Multi-pass membrane protein</topology>
    </subcellularLocation>
    <subcellularLocation>
        <location evidence="16">Membrane</location>
    </subcellularLocation>
</comment>
<feature type="transmembrane region" description="Helical" evidence="16">
    <location>
        <begin position="315"/>
        <end position="334"/>
    </location>
</feature>
<dbReference type="SUPFAM" id="SSF81665">
    <property type="entry name" value="Calcium ATPase, transmembrane domain M"/>
    <property type="match status" value="1"/>
</dbReference>
<dbReference type="GO" id="GO:0055085">
    <property type="term" value="P:transmembrane transport"/>
    <property type="evidence" value="ECO:0000318"/>
    <property type="project" value="GO_Central"/>
</dbReference>
<comment type="catalytic activity">
    <reaction evidence="15">
        <text>Cd(2+)(in) + ATP + H2O = Cd(2+)(out) + ADP + phosphate + H(+)</text>
        <dbReference type="Rhea" id="RHEA:12132"/>
        <dbReference type="ChEBI" id="CHEBI:15377"/>
        <dbReference type="ChEBI" id="CHEBI:15378"/>
        <dbReference type="ChEBI" id="CHEBI:30616"/>
        <dbReference type="ChEBI" id="CHEBI:43474"/>
        <dbReference type="ChEBI" id="CHEBI:48775"/>
        <dbReference type="ChEBI" id="CHEBI:456216"/>
        <dbReference type="EC" id="7.2.2.21"/>
    </reaction>
</comment>
<keyword evidence="7 16" id="KW-0479">Metal-binding</keyword>
<evidence type="ECO:0000256" key="9">
    <source>
        <dbReference type="ARBA" id="ARBA00022840"/>
    </source>
</evidence>
<evidence type="ECO:0000256" key="15">
    <source>
        <dbReference type="ARBA" id="ARBA00049338"/>
    </source>
</evidence>
<evidence type="ECO:0000256" key="12">
    <source>
        <dbReference type="ARBA" id="ARBA00023065"/>
    </source>
</evidence>
<keyword evidence="6 16" id="KW-0812">Transmembrane</keyword>
<dbReference type="FunFam" id="3.40.50.1000:FF:000020">
    <property type="entry name" value="Probable cation-transporting P-type ATPase"/>
    <property type="match status" value="1"/>
</dbReference>
<dbReference type="InterPro" id="IPR059000">
    <property type="entry name" value="ATPase_P-type_domA"/>
</dbReference>
<dbReference type="Gene3D" id="3.40.50.1000">
    <property type="entry name" value="HAD superfamily/HAD-like"/>
    <property type="match status" value="1"/>
</dbReference>
<accession>A0A0K9P050</accession>
<keyword evidence="8 16" id="KW-0547">Nucleotide-binding</keyword>
<dbReference type="STRING" id="29655.A0A0K9P050"/>
<evidence type="ECO:0000256" key="2">
    <source>
        <dbReference type="ARBA" id="ARBA00006024"/>
    </source>
</evidence>
<keyword evidence="5" id="KW-0104">Cadmium</keyword>
<dbReference type="EMBL" id="LFYR01001356">
    <property type="protein sequence ID" value="KMZ62441.1"/>
    <property type="molecule type" value="Genomic_DNA"/>
</dbReference>
<dbReference type="InterPro" id="IPR036412">
    <property type="entry name" value="HAD-like_sf"/>
</dbReference>
<dbReference type="SUPFAM" id="SSF81653">
    <property type="entry name" value="Calcium ATPase, transduction domain A"/>
    <property type="match status" value="1"/>
</dbReference>
<protein>
    <submittedName>
        <fullName evidence="19">Potassium-transporting ATPase B chain</fullName>
    </submittedName>
</protein>
<dbReference type="SFLD" id="SFLDS00003">
    <property type="entry name" value="Haloacid_Dehalogenase"/>
    <property type="match status" value="1"/>
</dbReference>
<evidence type="ECO:0000256" key="8">
    <source>
        <dbReference type="ARBA" id="ARBA00022741"/>
    </source>
</evidence>
<dbReference type="InterPro" id="IPR023214">
    <property type="entry name" value="HAD_sf"/>
</dbReference>
<dbReference type="NCBIfam" id="TIGR01525">
    <property type="entry name" value="ATPase-IB_hvy"/>
    <property type="match status" value="1"/>
</dbReference>
<dbReference type="Gene3D" id="3.30.70.100">
    <property type="match status" value="1"/>
</dbReference>
<dbReference type="InterPro" id="IPR008250">
    <property type="entry name" value="ATPase_P-typ_transduc_dom_A_sf"/>
</dbReference>
<dbReference type="GO" id="GO:0016020">
    <property type="term" value="C:membrane"/>
    <property type="evidence" value="ECO:0000318"/>
    <property type="project" value="GO_Central"/>
</dbReference>
<gene>
    <name evidence="19" type="ORF">ZOSMA_462G00040</name>
</gene>
<dbReference type="SUPFAM" id="SSF55008">
    <property type="entry name" value="HMA, heavy metal-associated domain"/>
    <property type="match status" value="1"/>
</dbReference>
<dbReference type="Gene3D" id="3.40.1110.10">
    <property type="entry name" value="Calcium-transporting ATPase, cytoplasmic domain N"/>
    <property type="match status" value="1"/>
</dbReference>
<comment type="catalytic activity">
    <reaction evidence="14">
        <text>Zn(2+)(in) + ATP + H2O = Zn(2+)(out) + ADP + phosphate + H(+)</text>
        <dbReference type="Rhea" id="RHEA:20621"/>
        <dbReference type="ChEBI" id="CHEBI:15377"/>
        <dbReference type="ChEBI" id="CHEBI:15378"/>
        <dbReference type="ChEBI" id="CHEBI:29105"/>
        <dbReference type="ChEBI" id="CHEBI:30616"/>
        <dbReference type="ChEBI" id="CHEBI:43474"/>
        <dbReference type="ChEBI" id="CHEBI:456216"/>
        <dbReference type="EC" id="7.2.2.12"/>
    </reaction>
</comment>
<evidence type="ECO:0000256" key="10">
    <source>
        <dbReference type="ARBA" id="ARBA00022967"/>
    </source>
</evidence>
<keyword evidence="13 16" id="KW-0472">Membrane</keyword>
<evidence type="ECO:0000313" key="19">
    <source>
        <dbReference type="EMBL" id="KMZ62441.1"/>
    </source>
</evidence>
<dbReference type="GO" id="GO:0046872">
    <property type="term" value="F:metal ion binding"/>
    <property type="evidence" value="ECO:0007669"/>
    <property type="project" value="UniProtKB-KW"/>
</dbReference>
<dbReference type="PROSITE" id="PS50846">
    <property type="entry name" value="HMA_2"/>
    <property type="match status" value="1"/>
</dbReference>
<evidence type="ECO:0000256" key="14">
    <source>
        <dbReference type="ARBA" id="ARBA00047308"/>
    </source>
</evidence>
<proteinExistence type="inferred from homology"/>
<dbReference type="SFLD" id="SFLDG00002">
    <property type="entry name" value="C1.7:_P-type_atpase_like"/>
    <property type="match status" value="1"/>
</dbReference>
<dbReference type="PANTHER" id="PTHR48085">
    <property type="entry name" value="CADMIUM/ZINC-TRANSPORTING ATPASE HMA2-RELATED"/>
    <property type="match status" value="1"/>
</dbReference>
<dbReference type="NCBIfam" id="TIGR01512">
    <property type="entry name" value="ATPase-IB2_Cd"/>
    <property type="match status" value="1"/>
</dbReference>
<evidence type="ECO:0000256" key="5">
    <source>
        <dbReference type="ARBA" id="ARBA00022539"/>
    </source>
</evidence>
<dbReference type="OMA" id="GHEHSHC"/>
<organism evidence="19 20">
    <name type="scientific">Zostera marina</name>
    <name type="common">Eelgrass</name>
    <dbReference type="NCBI Taxonomy" id="29655"/>
    <lineage>
        <taxon>Eukaryota</taxon>
        <taxon>Viridiplantae</taxon>
        <taxon>Streptophyta</taxon>
        <taxon>Embryophyta</taxon>
        <taxon>Tracheophyta</taxon>
        <taxon>Spermatophyta</taxon>
        <taxon>Magnoliopsida</taxon>
        <taxon>Liliopsida</taxon>
        <taxon>Zosteraceae</taxon>
        <taxon>Zostera</taxon>
    </lineage>
</organism>
<sequence>MEGKKVNQQKSYFDVLGICCPSEVPLIERILKSMDGVITVSVIVPSKTVIVVHDSIVVSQLQIEKALNQARLEATVRVYGRGGGGGRRGMKVLPSPYTIICGVFLLLSVFHPFYQPLKWFALAAVVVGMPPFVLKSIVAVRSLTIDINILMVIAVAGSIALRDFWEAGTIVFLFSIAEWLESRATYKAAEVMTTLLNMAPQKAVLADSGEVVDARNVQVNTILAVKAGEVIPIDGAVVDGKCEVDESSLTGESFPVVKSPSSLVWAGTLNINGYFTMRTTALAEDSAVAKMTKLVEEAQNNKSKINRLIDTCAKFYTPAVVIAAVAVAVIPIAMRVNDQKKWFRLALILLVSACPCALVLSTPVATFCALSRAATAGILIKGGDYLEALAKTKVVAFDKTGTITRGDFTVVDFRSVKEGLCKNTLIYWISSIESKSSHPMATALVDYARSNSIQFKSNDVDEFQIFPGEGIYGEIDGQRIHIGNRRISIRAGCKTVPDQVEETRGMTAGFVFAGQDLVGMFSLTDSCRTGAAEAILELKNMGIKTVMLTGDSHGAASYIQAQLGNVIDNIHAGLLPEDKVRIVEELRSREGNTVMVGDGMNDAPALTTANVGISMGISGSAVAMETSHVTLMSNDVHNIPKAIKLAKKTTWKIIENIFLSISPKVAILALAFTGHPLLWAAVLADVGTCLLVITNSMLLLRSFRTKKTQNQDHHHHHHHHPAKPQHHHSEEGSCCKPQHSAPPEILDCTGDCSKEEIHVEKCRHDHEHRISIGKTEDHHDHDHTHAHDHEHEHHHGHAVGGCPSPSQSPFHSTILKEIVTK</sequence>
<evidence type="ECO:0000313" key="20">
    <source>
        <dbReference type="Proteomes" id="UP000036987"/>
    </source>
</evidence>
<evidence type="ECO:0000256" key="4">
    <source>
        <dbReference type="ARBA" id="ARBA00022475"/>
    </source>
</evidence>
<dbReference type="InterPro" id="IPR001757">
    <property type="entry name" value="P_typ_ATPase"/>
</dbReference>
<dbReference type="FunFam" id="3.40.1110.10:FF:000043">
    <property type="entry name" value="Putative cadmium/zinc-transporting ATPase 3"/>
    <property type="match status" value="1"/>
</dbReference>
<dbReference type="GO" id="GO:0005524">
    <property type="term" value="F:ATP binding"/>
    <property type="evidence" value="ECO:0007669"/>
    <property type="project" value="UniProtKB-UniRule"/>
</dbReference>
<evidence type="ECO:0000256" key="3">
    <source>
        <dbReference type="ARBA" id="ARBA00022448"/>
    </source>
</evidence>
<keyword evidence="11 16" id="KW-1133">Transmembrane helix</keyword>
<evidence type="ECO:0000259" key="18">
    <source>
        <dbReference type="PROSITE" id="PS50846"/>
    </source>
</evidence>
<dbReference type="InterPro" id="IPR018303">
    <property type="entry name" value="ATPase_P-typ_P_site"/>
</dbReference>
<feature type="transmembrane region" description="Helical" evidence="16">
    <location>
        <begin position="120"/>
        <end position="140"/>
    </location>
</feature>
<dbReference type="InterPro" id="IPR023298">
    <property type="entry name" value="ATPase_P-typ_TM_dom_sf"/>
</dbReference>
<dbReference type="CDD" id="cd02079">
    <property type="entry name" value="P-type_ATPase_HM"/>
    <property type="match status" value="1"/>
</dbReference>
<comment type="similarity">
    <text evidence="2 16">Belongs to the cation transport ATPase (P-type) (TC 3.A.3) family. Type IB subfamily.</text>
</comment>
<keyword evidence="10" id="KW-1278">Translocase</keyword>
<dbReference type="GO" id="GO:0005886">
    <property type="term" value="C:plasma membrane"/>
    <property type="evidence" value="ECO:0007669"/>
    <property type="project" value="UniProtKB-SubCell"/>
</dbReference>
<feature type="transmembrane region" description="Helical" evidence="16">
    <location>
        <begin position="653"/>
        <end position="672"/>
    </location>
</feature>
<feature type="region of interest" description="Disordered" evidence="17">
    <location>
        <begin position="776"/>
        <end position="812"/>
    </location>
</feature>
<keyword evidence="4" id="KW-1003">Cell membrane</keyword>
<dbReference type="FunFam" id="3.30.70.100:FF:000022">
    <property type="entry name" value="Putative cadmium/zinc-transporting ATPase 3"/>
    <property type="match status" value="1"/>
</dbReference>
<evidence type="ECO:0000256" key="13">
    <source>
        <dbReference type="ARBA" id="ARBA00023136"/>
    </source>
</evidence>
<evidence type="ECO:0000256" key="17">
    <source>
        <dbReference type="SAM" id="MobiDB-lite"/>
    </source>
</evidence>
<feature type="compositionally biased region" description="Basic and acidic residues" evidence="17">
    <location>
        <begin position="776"/>
        <end position="793"/>
    </location>
</feature>
<dbReference type="SFLD" id="SFLDF00027">
    <property type="entry name" value="p-type_atpase"/>
    <property type="match status" value="1"/>
</dbReference>
<dbReference type="PRINTS" id="PR00119">
    <property type="entry name" value="CATATPASE"/>
</dbReference>
<dbReference type="GO" id="GO:0016887">
    <property type="term" value="F:ATP hydrolysis activity"/>
    <property type="evidence" value="ECO:0007669"/>
    <property type="project" value="InterPro"/>
</dbReference>
<dbReference type="PANTHER" id="PTHR48085:SF5">
    <property type="entry name" value="CADMIUM_ZINC-TRANSPORTING ATPASE HMA4-RELATED"/>
    <property type="match status" value="1"/>
</dbReference>
<evidence type="ECO:0000256" key="1">
    <source>
        <dbReference type="ARBA" id="ARBA00004651"/>
    </source>
</evidence>
<dbReference type="GO" id="GO:0008551">
    <property type="term" value="F:P-type cadmium transporter activity"/>
    <property type="evidence" value="ECO:0007669"/>
    <property type="project" value="UniProtKB-EC"/>
</dbReference>
<evidence type="ECO:0000256" key="16">
    <source>
        <dbReference type="RuleBase" id="RU362081"/>
    </source>
</evidence>
<dbReference type="Pfam" id="PF00702">
    <property type="entry name" value="Hydrolase"/>
    <property type="match status" value="1"/>
</dbReference>
<keyword evidence="20" id="KW-1185">Reference proteome</keyword>
<feature type="transmembrane region" description="Helical" evidence="16">
    <location>
        <begin position="346"/>
        <end position="370"/>
    </location>
</feature>
<dbReference type="SUPFAM" id="SSF56784">
    <property type="entry name" value="HAD-like"/>
    <property type="match status" value="1"/>
</dbReference>
<dbReference type="OrthoDB" id="432719at2759"/>
<dbReference type="AlphaFoldDB" id="A0A0K9P050"/>
<keyword evidence="3" id="KW-0813">Transport</keyword>
<dbReference type="Pfam" id="PF00122">
    <property type="entry name" value="E1-E2_ATPase"/>
    <property type="match status" value="1"/>
</dbReference>
<dbReference type="Gene3D" id="2.70.150.10">
    <property type="entry name" value="Calcium-transporting ATPase, cytoplasmic transduction domain A"/>
    <property type="match status" value="1"/>
</dbReference>
<evidence type="ECO:0000256" key="6">
    <source>
        <dbReference type="ARBA" id="ARBA00022692"/>
    </source>
</evidence>
<dbReference type="InterPro" id="IPR006121">
    <property type="entry name" value="HMA_dom"/>
</dbReference>
<feature type="compositionally biased region" description="Basic residues" evidence="17">
    <location>
        <begin position="708"/>
        <end position="726"/>
    </location>
</feature>
<dbReference type="NCBIfam" id="TIGR01494">
    <property type="entry name" value="ATPase_P-type"/>
    <property type="match status" value="1"/>
</dbReference>
<comment type="caution">
    <text evidence="19">The sequence shown here is derived from an EMBL/GenBank/DDBJ whole genome shotgun (WGS) entry which is preliminary data.</text>
</comment>
<dbReference type="GO" id="GO:0022857">
    <property type="term" value="F:transmembrane transporter activity"/>
    <property type="evidence" value="ECO:0000318"/>
    <property type="project" value="GO_Central"/>
</dbReference>
<dbReference type="InterPro" id="IPR044492">
    <property type="entry name" value="P_typ_ATPase_HD_dom"/>
</dbReference>
<dbReference type="InterPro" id="IPR036163">
    <property type="entry name" value="HMA_dom_sf"/>
</dbReference>
<reference evidence="20" key="1">
    <citation type="journal article" date="2016" name="Nature">
        <title>The genome of the seagrass Zostera marina reveals angiosperm adaptation to the sea.</title>
        <authorList>
            <person name="Olsen J.L."/>
            <person name="Rouze P."/>
            <person name="Verhelst B."/>
            <person name="Lin Y.-C."/>
            <person name="Bayer T."/>
            <person name="Collen J."/>
            <person name="Dattolo E."/>
            <person name="De Paoli E."/>
            <person name="Dittami S."/>
            <person name="Maumus F."/>
            <person name="Michel G."/>
            <person name="Kersting A."/>
            <person name="Lauritano C."/>
            <person name="Lohaus R."/>
            <person name="Toepel M."/>
            <person name="Tonon T."/>
            <person name="Vanneste K."/>
            <person name="Amirebrahimi M."/>
            <person name="Brakel J."/>
            <person name="Bostroem C."/>
            <person name="Chovatia M."/>
            <person name="Grimwood J."/>
            <person name="Jenkins J.W."/>
            <person name="Jueterbock A."/>
            <person name="Mraz A."/>
            <person name="Stam W.T."/>
            <person name="Tice H."/>
            <person name="Bornberg-Bauer E."/>
            <person name="Green P.J."/>
            <person name="Pearson G.A."/>
            <person name="Procaccini G."/>
            <person name="Duarte C.M."/>
            <person name="Schmutz J."/>
            <person name="Reusch T.B.H."/>
            <person name="Van de Peer Y."/>
        </authorList>
    </citation>
    <scope>NUCLEOTIDE SEQUENCE [LARGE SCALE GENOMIC DNA]</scope>
    <source>
        <strain evidence="20">cv. Finnish</strain>
    </source>
</reference>
<dbReference type="GO" id="GO:0016463">
    <property type="term" value="F:P-type zinc transporter activity"/>
    <property type="evidence" value="ECO:0007669"/>
    <property type="project" value="UniProtKB-EC"/>
</dbReference>
<dbReference type="InterPro" id="IPR023299">
    <property type="entry name" value="ATPase_P-typ_cyto_dom_N"/>
</dbReference>
<dbReference type="PROSITE" id="PS01229">
    <property type="entry name" value="COF_2"/>
    <property type="match status" value="1"/>
</dbReference>
<feature type="transmembrane region" description="Helical" evidence="16">
    <location>
        <begin position="97"/>
        <end position="114"/>
    </location>
</feature>
<keyword evidence="9 16" id="KW-0067">ATP-binding</keyword>
<name>A0A0K9P050_ZOSMR</name>
<dbReference type="InterPro" id="IPR051014">
    <property type="entry name" value="Cation_Transport_ATPase_IB"/>
</dbReference>
<feature type="transmembrane region" description="Helical" evidence="16">
    <location>
        <begin position="678"/>
        <end position="700"/>
    </location>
</feature>
<dbReference type="Proteomes" id="UP000036987">
    <property type="component" value="Unassembled WGS sequence"/>
</dbReference>
<keyword evidence="12" id="KW-0406">Ion transport</keyword>
<dbReference type="CDD" id="cd00371">
    <property type="entry name" value="HMA"/>
    <property type="match status" value="1"/>
</dbReference>
<feature type="domain" description="HMA" evidence="18">
    <location>
        <begin position="9"/>
        <end position="75"/>
    </location>
</feature>
<dbReference type="InterPro" id="IPR027256">
    <property type="entry name" value="P-typ_ATPase_IB"/>
</dbReference>
<feature type="region of interest" description="Disordered" evidence="17">
    <location>
        <begin position="708"/>
        <end position="738"/>
    </location>
</feature>